<gene>
    <name evidence="1" type="ORF">BG04_2737</name>
</gene>
<reference evidence="1 2" key="1">
    <citation type="journal article" date="2015" name="Genome Announc.">
        <title>Complete genome sequences for 35 biothreat assay-relevant bacillus species.</title>
        <authorList>
            <person name="Johnson S.L."/>
            <person name="Daligault H.E."/>
            <person name="Davenport K.W."/>
            <person name="Jaissle J."/>
            <person name="Frey K.G."/>
            <person name="Ladner J.T."/>
            <person name="Broomall S.M."/>
            <person name="Bishop-Lilly K.A."/>
            <person name="Bruce D.C."/>
            <person name="Gibbons H.S."/>
            <person name="Coyne S.R."/>
            <person name="Lo C.C."/>
            <person name="Meincke L."/>
            <person name="Munk A.C."/>
            <person name="Koroleva G.I."/>
            <person name="Rosenzweig C.N."/>
            <person name="Palacios G.F."/>
            <person name="Redden C.L."/>
            <person name="Minogue T.D."/>
            <person name="Chain P.S."/>
        </authorList>
    </citation>
    <scope>NUCLEOTIDE SEQUENCE [LARGE SCALE GENOMIC DNA]</scope>
    <source>
        <strain evidence="2">ATCC 14581 / DSM 32 / JCM 2506 / NBRC 15308 / NCIMB 9376 / NCTC 10342 / NRRL B-14308 / VKM B-512</strain>
    </source>
</reference>
<accession>A0A0B6AHE0</accession>
<dbReference type="Gene3D" id="1.20.1260.10">
    <property type="match status" value="2"/>
</dbReference>
<dbReference type="RefSeq" id="WP_034654646.1">
    <property type="nucleotide sequence ID" value="NZ_BCVB01000024.1"/>
</dbReference>
<dbReference type="InterPro" id="IPR012347">
    <property type="entry name" value="Ferritin-like"/>
</dbReference>
<dbReference type="HOGENOM" id="CLU_068841_0_0_9"/>
<organism evidence="1 2">
    <name type="scientific">Priestia megaterium (strain ATCC 14581 / DSM 32 / CCUG 1817 / JCM 2506 / NBRC 15308 / NCIMB 9376 / NCTC 10342 / NRRL B-14308 / VKM B-512 / Ford 19)</name>
    <name type="common">Bacillus megaterium</name>
    <dbReference type="NCBI Taxonomy" id="1348623"/>
    <lineage>
        <taxon>Bacteria</taxon>
        <taxon>Bacillati</taxon>
        <taxon>Bacillota</taxon>
        <taxon>Bacilli</taxon>
        <taxon>Bacillales</taxon>
        <taxon>Bacillaceae</taxon>
        <taxon>Priestia</taxon>
    </lineage>
</organism>
<proteinExistence type="predicted"/>
<dbReference type="GeneID" id="93640806"/>
<evidence type="ECO:0000313" key="1">
    <source>
        <dbReference type="EMBL" id="AJI24325.1"/>
    </source>
</evidence>
<dbReference type="Pfam" id="PF11553">
    <property type="entry name" value="DUF3231"/>
    <property type="match status" value="2"/>
</dbReference>
<dbReference type="AlphaFoldDB" id="A0A0B6AHE0"/>
<evidence type="ECO:0000313" key="2">
    <source>
        <dbReference type="Proteomes" id="UP000031829"/>
    </source>
</evidence>
<evidence type="ECO:0008006" key="3">
    <source>
        <dbReference type="Google" id="ProtNLM"/>
    </source>
</evidence>
<dbReference type="InterPro" id="IPR021617">
    <property type="entry name" value="DUF3231"/>
</dbReference>
<sequence length="343" mass="38691">MNENIKSEMQKHQQNQRLNAAELGYLWAQYLGDTLYVCVLGYFLSVVKDAEIKELLKKAHQISQTHVDELTELFSSEKIPIPVGFGEQDVNKGVPALFDDIFMAIYVNEMAIGGMKKYARALSAVRRQDIYDHLSRCVKESDSLLESSNHVILRKSMLMRPPFIPYPVKVNFVDQKTFISPLFSQMHPLTSLEITAIQEIVNTNVLGKTLMLAFSQVATTQKLRSYFFDGVKLASKQIKHFTELLSEADLPSPRLLDAYVTNSTISPFSDKLMMYHTSAAVTIAIDNCGAGLSMSFRSDVAVEFSQLIGRIGKYGKDGIRIMIEQGWMEEPPMATDRKKLAEK</sequence>
<name>A0A0B6AHE0_PRIM2</name>
<dbReference type="KEGG" id="bmeg:BG04_2737"/>
<dbReference type="EMBL" id="CP009920">
    <property type="protein sequence ID" value="AJI24325.1"/>
    <property type="molecule type" value="Genomic_DNA"/>
</dbReference>
<dbReference type="Proteomes" id="UP000031829">
    <property type="component" value="Chromosome"/>
</dbReference>
<protein>
    <recommendedName>
        <fullName evidence="3">DUF3231 family protein</fullName>
    </recommendedName>
</protein>